<dbReference type="GO" id="GO:0003824">
    <property type="term" value="F:catalytic activity"/>
    <property type="evidence" value="ECO:0007669"/>
    <property type="project" value="InterPro"/>
</dbReference>
<gene>
    <name evidence="2" type="ORF">SAMN05444170_0425</name>
</gene>
<dbReference type="RefSeq" id="WP_072816454.1">
    <property type="nucleotide sequence ID" value="NZ_LT670849.1"/>
</dbReference>
<dbReference type="Gene3D" id="3.90.1300.10">
    <property type="entry name" value="Amidase signature (AS) domain"/>
    <property type="match status" value="1"/>
</dbReference>
<dbReference type="PANTHER" id="PTHR11895">
    <property type="entry name" value="TRANSAMIDASE"/>
    <property type="match status" value="1"/>
</dbReference>
<dbReference type="OrthoDB" id="9814821at2"/>
<evidence type="ECO:0000313" key="3">
    <source>
        <dbReference type="Proteomes" id="UP000184096"/>
    </source>
</evidence>
<evidence type="ECO:0000313" key="2">
    <source>
        <dbReference type="EMBL" id="SHN63359.1"/>
    </source>
</evidence>
<dbReference type="InterPro" id="IPR000120">
    <property type="entry name" value="Amidase"/>
</dbReference>
<organism evidence="2 3">
    <name type="scientific">Bradyrhizobium erythrophlei</name>
    <dbReference type="NCBI Taxonomy" id="1437360"/>
    <lineage>
        <taxon>Bacteria</taxon>
        <taxon>Pseudomonadati</taxon>
        <taxon>Pseudomonadota</taxon>
        <taxon>Alphaproteobacteria</taxon>
        <taxon>Hyphomicrobiales</taxon>
        <taxon>Nitrobacteraceae</taxon>
        <taxon>Bradyrhizobium</taxon>
    </lineage>
</organism>
<dbReference type="SUPFAM" id="SSF75304">
    <property type="entry name" value="Amidase signature (AS) enzymes"/>
    <property type="match status" value="1"/>
</dbReference>
<feature type="domain" description="Amidase" evidence="1">
    <location>
        <begin position="29"/>
        <end position="450"/>
    </location>
</feature>
<reference evidence="3" key="1">
    <citation type="submission" date="2016-11" db="EMBL/GenBank/DDBJ databases">
        <authorList>
            <person name="Varghese N."/>
            <person name="Submissions S."/>
        </authorList>
    </citation>
    <scope>NUCLEOTIDE SEQUENCE [LARGE SCALE GENOMIC DNA]</scope>
    <source>
        <strain evidence="3">GAS401</strain>
    </source>
</reference>
<keyword evidence="3" id="KW-1185">Reference proteome</keyword>
<dbReference type="AlphaFoldDB" id="A0A1M7SXX9"/>
<dbReference type="Pfam" id="PF01425">
    <property type="entry name" value="Amidase"/>
    <property type="match status" value="1"/>
</dbReference>
<dbReference type="InterPro" id="IPR023631">
    <property type="entry name" value="Amidase_dom"/>
</dbReference>
<name>A0A1M7SXX9_9BRAD</name>
<proteinExistence type="predicted"/>
<dbReference type="Proteomes" id="UP000184096">
    <property type="component" value="Chromosome I"/>
</dbReference>
<dbReference type="EMBL" id="LT670849">
    <property type="protein sequence ID" value="SHN63359.1"/>
    <property type="molecule type" value="Genomic_DNA"/>
</dbReference>
<accession>A0A1M7SXX9</accession>
<sequence>MPSDQALLRSTACAIVDRLNSGEVTPLDLLDALERRIAEVDGKTNALPILCFDRARASAKALMQKPPGERGLLAGLPVPIKDLTDVAGVKTTQGSPIFKDTIAKQSDIVVELLESNGAVVYAKSNTPEFGAGAHTFNEVFGATRNPWDPSRSASGSSGGSAVALATGTAWLAHGTDMGGSLRNPASFCGVVGLRPSIGRVPHSPAFKIDRNLTVHGPMARNVEDIALMLDAMSGEHPADPLSLPRLPASFLSAARSGKKPKRVAYSPDFGITPVDPEVAAITRKAASRFAEAGVIVEEAHPDLREAHECFHVLRAFDFAITKAELLRTKREYLKPEVIWNIEEGLKLSVEKLERAEAQRIALAMRTLEFFKTYDLLLSPATIVAPFPIENRYVAECAGKKFDNYVEWLGIVYAITLACCPALSLPCGFTASGLPVGLQMVAAPRGEAPLLAGARILEDILGVRDTTPIDPRPAPQ</sequence>
<dbReference type="PANTHER" id="PTHR11895:SF76">
    <property type="entry name" value="INDOLEACETAMIDE HYDROLASE"/>
    <property type="match status" value="1"/>
</dbReference>
<evidence type="ECO:0000259" key="1">
    <source>
        <dbReference type="Pfam" id="PF01425"/>
    </source>
</evidence>
<protein>
    <submittedName>
        <fullName evidence="2">Amidase</fullName>
    </submittedName>
</protein>
<dbReference type="InterPro" id="IPR036928">
    <property type="entry name" value="AS_sf"/>
</dbReference>